<keyword evidence="3" id="KW-1185">Reference proteome</keyword>
<sequence length="221" mass="24664">MADGFQPIPVPIDFALLDRPLYRTDMSPILTITTTIAAGVWETYEVMEAREEIEHKNSASQGCGGYPKFQARHLRRCGLFETGAPCRINFEGGDYMRRSLCRGTFPGQPSLTSAARLRRPGNGPDTLQRSSKSAFDRLSSSRSHWEDLHFSTSTSPLGSRRPISGHRNVTDRGYPRERVNHKSTRAAIGSAEHENPQACGMEIPETRRTSSSRAEILQRNS</sequence>
<evidence type="ECO:0000313" key="2">
    <source>
        <dbReference type="EMBL" id="KAJ7354204.1"/>
    </source>
</evidence>
<feature type="compositionally biased region" description="Polar residues" evidence="1">
    <location>
        <begin position="209"/>
        <end position="221"/>
    </location>
</feature>
<protein>
    <submittedName>
        <fullName evidence="2">Uncharacterized protein</fullName>
    </submittedName>
</protein>
<name>A0AAD7AC93_9AGAR</name>
<feature type="region of interest" description="Disordered" evidence="1">
    <location>
        <begin position="109"/>
        <end position="221"/>
    </location>
</feature>
<dbReference type="Proteomes" id="UP001218218">
    <property type="component" value="Unassembled WGS sequence"/>
</dbReference>
<accession>A0AAD7AC93</accession>
<dbReference type="EMBL" id="JARIHO010000010">
    <property type="protein sequence ID" value="KAJ7354204.1"/>
    <property type="molecule type" value="Genomic_DNA"/>
</dbReference>
<evidence type="ECO:0000256" key="1">
    <source>
        <dbReference type="SAM" id="MobiDB-lite"/>
    </source>
</evidence>
<feature type="compositionally biased region" description="Basic and acidic residues" evidence="1">
    <location>
        <begin position="168"/>
        <end position="180"/>
    </location>
</feature>
<feature type="compositionally biased region" description="Polar residues" evidence="1">
    <location>
        <begin position="125"/>
        <end position="142"/>
    </location>
</feature>
<organism evidence="2 3">
    <name type="scientific">Mycena albidolilacea</name>
    <dbReference type="NCBI Taxonomy" id="1033008"/>
    <lineage>
        <taxon>Eukaryota</taxon>
        <taxon>Fungi</taxon>
        <taxon>Dikarya</taxon>
        <taxon>Basidiomycota</taxon>
        <taxon>Agaricomycotina</taxon>
        <taxon>Agaricomycetes</taxon>
        <taxon>Agaricomycetidae</taxon>
        <taxon>Agaricales</taxon>
        <taxon>Marasmiineae</taxon>
        <taxon>Mycenaceae</taxon>
        <taxon>Mycena</taxon>
    </lineage>
</organism>
<proteinExistence type="predicted"/>
<evidence type="ECO:0000313" key="3">
    <source>
        <dbReference type="Proteomes" id="UP001218218"/>
    </source>
</evidence>
<dbReference type="AlphaFoldDB" id="A0AAD7AC93"/>
<reference evidence="2" key="1">
    <citation type="submission" date="2023-03" db="EMBL/GenBank/DDBJ databases">
        <title>Massive genome expansion in bonnet fungi (Mycena s.s.) driven by repeated elements and novel gene families across ecological guilds.</title>
        <authorList>
            <consortium name="Lawrence Berkeley National Laboratory"/>
            <person name="Harder C.B."/>
            <person name="Miyauchi S."/>
            <person name="Viragh M."/>
            <person name="Kuo A."/>
            <person name="Thoen E."/>
            <person name="Andreopoulos B."/>
            <person name="Lu D."/>
            <person name="Skrede I."/>
            <person name="Drula E."/>
            <person name="Henrissat B."/>
            <person name="Morin E."/>
            <person name="Kohler A."/>
            <person name="Barry K."/>
            <person name="LaButti K."/>
            <person name="Morin E."/>
            <person name="Salamov A."/>
            <person name="Lipzen A."/>
            <person name="Mereny Z."/>
            <person name="Hegedus B."/>
            <person name="Baldrian P."/>
            <person name="Stursova M."/>
            <person name="Weitz H."/>
            <person name="Taylor A."/>
            <person name="Grigoriev I.V."/>
            <person name="Nagy L.G."/>
            <person name="Martin F."/>
            <person name="Kauserud H."/>
        </authorList>
    </citation>
    <scope>NUCLEOTIDE SEQUENCE</scope>
    <source>
        <strain evidence="2">CBHHK002</strain>
    </source>
</reference>
<gene>
    <name evidence="2" type="ORF">DFH08DRAFT_804122</name>
</gene>
<comment type="caution">
    <text evidence="2">The sequence shown here is derived from an EMBL/GenBank/DDBJ whole genome shotgun (WGS) entry which is preliminary data.</text>
</comment>